<gene>
    <name evidence="3" type="ORF">FHX72_001819</name>
</gene>
<evidence type="ECO:0000259" key="2">
    <source>
        <dbReference type="Pfam" id="PF13460"/>
    </source>
</evidence>
<dbReference type="Proteomes" id="UP000545286">
    <property type="component" value="Unassembled WGS sequence"/>
</dbReference>
<sequence length="249" mass="26597">MKIAIAGGTGTVGRLVVDAAQERWHEVVVLTRSNGVDVTAGSGIVAALAGVDVVIDVLNVTTLKKAEAVAFYETTTENLLDAERQAGVAHHVALSIVGIDTSPSGYYEGKLAQERGVKAGQVPWTILRATQFHEFAPQMFGTLRQGPVMPIPIMATQPVAAREVAEMLVGIAEASPRRATLQLAGPAPERLVDMVRSDGRATGVKVLYVPLNLPGASMVAMRDGTLLPKGEYRKGRESYAQWLERVTSR</sequence>
<accession>A0A7W4UNG5</accession>
<dbReference type="AlphaFoldDB" id="A0A7W4UNG5"/>
<protein>
    <submittedName>
        <fullName evidence="3">Uncharacterized protein YbjT (DUF2867 family)</fullName>
    </submittedName>
</protein>
<dbReference type="RefSeq" id="WP_183624464.1">
    <property type="nucleotide sequence ID" value="NZ_JACHWJ010000002.1"/>
</dbReference>
<dbReference type="InterPro" id="IPR036291">
    <property type="entry name" value="NAD(P)-bd_dom_sf"/>
</dbReference>
<evidence type="ECO:0000256" key="1">
    <source>
        <dbReference type="ARBA" id="ARBA00022857"/>
    </source>
</evidence>
<evidence type="ECO:0000313" key="3">
    <source>
        <dbReference type="EMBL" id="MBB2957682.1"/>
    </source>
</evidence>
<organism evidence="3 4">
    <name type="scientific">Pseudoclavibacter helvolus</name>
    <dbReference type="NCBI Taxonomy" id="255205"/>
    <lineage>
        <taxon>Bacteria</taxon>
        <taxon>Bacillati</taxon>
        <taxon>Actinomycetota</taxon>
        <taxon>Actinomycetes</taxon>
        <taxon>Micrococcales</taxon>
        <taxon>Microbacteriaceae</taxon>
        <taxon>Pseudoclavibacter</taxon>
    </lineage>
</organism>
<dbReference type="InterPro" id="IPR016040">
    <property type="entry name" value="NAD(P)-bd_dom"/>
</dbReference>
<proteinExistence type="predicted"/>
<dbReference type="InterPro" id="IPR051164">
    <property type="entry name" value="NmrA-like_oxidored"/>
</dbReference>
<dbReference type="Gene3D" id="3.40.50.720">
    <property type="entry name" value="NAD(P)-binding Rossmann-like Domain"/>
    <property type="match status" value="1"/>
</dbReference>
<evidence type="ECO:0000313" key="4">
    <source>
        <dbReference type="Proteomes" id="UP000545286"/>
    </source>
</evidence>
<dbReference type="SUPFAM" id="SSF51735">
    <property type="entry name" value="NAD(P)-binding Rossmann-fold domains"/>
    <property type="match status" value="1"/>
</dbReference>
<reference evidence="3 4" key="1">
    <citation type="submission" date="2020-08" db="EMBL/GenBank/DDBJ databases">
        <title>Sequencing the genomes of 1000 actinobacteria strains.</title>
        <authorList>
            <person name="Klenk H.-P."/>
        </authorList>
    </citation>
    <scope>NUCLEOTIDE SEQUENCE [LARGE SCALE GENOMIC DNA]</scope>
    <source>
        <strain evidence="3 4">DSM 20419</strain>
    </source>
</reference>
<feature type="domain" description="NAD(P)-binding" evidence="2">
    <location>
        <begin position="7"/>
        <end position="171"/>
    </location>
</feature>
<dbReference type="PANTHER" id="PTHR42748:SF3">
    <property type="entry name" value="BLL4366 PROTEIN"/>
    <property type="match status" value="1"/>
</dbReference>
<name>A0A7W4UNG5_9MICO</name>
<keyword evidence="4" id="KW-1185">Reference proteome</keyword>
<comment type="caution">
    <text evidence="3">The sequence shown here is derived from an EMBL/GenBank/DDBJ whole genome shotgun (WGS) entry which is preliminary data.</text>
</comment>
<keyword evidence="1" id="KW-0521">NADP</keyword>
<dbReference type="PANTHER" id="PTHR42748">
    <property type="entry name" value="NITROGEN METABOLITE REPRESSION PROTEIN NMRA FAMILY MEMBER"/>
    <property type="match status" value="1"/>
</dbReference>
<dbReference type="EMBL" id="JACHWJ010000002">
    <property type="protein sequence ID" value="MBB2957682.1"/>
    <property type="molecule type" value="Genomic_DNA"/>
</dbReference>
<dbReference type="Pfam" id="PF13460">
    <property type="entry name" value="NAD_binding_10"/>
    <property type="match status" value="1"/>
</dbReference>